<organism evidence="1 2">
    <name type="scientific">Arctium lappa</name>
    <name type="common">Greater burdock</name>
    <name type="synonym">Lappa major</name>
    <dbReference type="NCBI Taxonomy" id="4217"/>
    <lineage>
        <taxon>Eukaryota</taxon>
        <taxon>Viridiplantae</taxon>
        <taxon>Streptophyta</taxon>
        <taxon>Embryophyta</taxon>
        <taxon>Tracheophyta</taxon>
        <taxon>Spermatophyta</taxon>
        <taxon>Magnoliopsida</taxon>
        <taxon>eudicotyledons</taxon>
        <taxon>Gunneridae</taxon>
        <taxon>Pentapetalae</taxon>
        <taxon>asterids</taxon>
        <taxon>campanulids</taxon>
        <taxon>Asterales</taxon>
        <taxon>Asteraceae</taxon>
        <taxon>Carduoideae</taxon>
        <taxon>Cardueae</taxon>
        <taxon>Arctiinae</taxon>
        <taxon>Arctium</taxon>
    </lineage>
</organism>
<reference evidence="1 2" key="2">
    <citation type="journal article" date="2022" name="Mol. Ecol. Resour.">
        <title>The genomes of chicory, endive, great burdock and yacon provide insights into Asteraceae paleo-polyploidization history and plant inulin production.</title>
        <authorList>
            <person name="Fan W."/>
            <person name="Wang S."/>
            <person name="Wang H."/>
            <person name="Wang A."/>
            <person name="Jiang F."/>
            <person name="Liu H."/>
            <person name="Zhao H."/>
            <person name="Xu D."/>
            <person name="Zhang Y."/>
        </authorList>
    </citation>
    <scope>NUCLEOTIDE SEQUENCE [LARGE SCALE GENOMIC DNA]</scope>
    <source>
        <strain evidence="2">cv. Niubang</strain>
    </source>
</reference>
<proteinExistence type="predicted"/>
<accession>A0ACB9FIS2</accession>
<sequence length="123" mass="13440">MTDDYNSVIVALSMSLNWNSVLVHSSDYANRLCSGHCRLKMSPGFGRICLSIQNSSKELKLGAPMSVCPWGETRRSIARGRNGPRIVMSGMAWELGPGYVVKSNNITGGPIHVFSPPKMETLI</sequence>
<dbReference type="Proteomes" id="UP001055879">
    <property type="component" value="Linkage Group LG01"/>
</dbReference>
<comment type="caution">
    <text evidence="1">The sequence shown here is derived from an EMBL/GenBank/DDBJ whole genome shotgun (WGS) entry which is preliminary data.</text>
</comment>
<gene>
    <name evidence="1" type="ORF">L6452_01909</name>
</gene>
<evidence type="ECO:0000313" key="2">
    <source>
        <dbReference type="Proteomes" id="UP001055879"/>
    </source>
</evidence>
<keyword evidence="2" id="KW-1185">Reference proteome</keyword>
<dbReference type="EMBL" id="CM042047">
    <property type="protein sequence ID" value="KAI3770765.1"/>
    <property type="molecule type" value="Genomic_DNA"/>
</dbReference>
<protein>
    <submittedName>
        <fullName evidence="1">Uncharacterized protein</fullName>
    </submittedName>
</protein>
<name>A0ACB9FIS2_ARCLA</name>
<evidence type="ECO:0000313" key="1">
    <source>
        <dbReference type="EMBL" id="KAI3770765.1"/>
    </source>
</evidence>
<reference evidence="2" key="1">
    <citation type="journal article" date="2022" name="Mol. Ecol. Resour.">
        <title>The genomes of chicory, endive, great burdock and yacon provide insights into Asteraceae palaeo-polyploidization history and plant inulin production.</title>
        <authorList>
            <person name="Fan W."/>
            <person name="Wang S."/>
            <person name="Wang H."/>
            <person name="Wang A."/>
            <person name="Jiang F."/>
            <person name="Liu H."/>
            <person name="Zhao H."/>
            <person name="Xu D."/>
            <person name="Zhang Y."/>
        </authorList>
    </citation>
    <scope>NUCLEOTIDE SEQUENCE [LARGE SCALE GENOMIC DNA]</scope>
    <source>
        <strain evidence="2">cv. Niubang</strain>
    </source>
</reference>